<dbReference type="EMBL" id="JEMT01028451">
    <property type="protein sequence ID" value="EXX54632.1"/>
    <property type="molecule type" value="Genomic_DNA"/>
</dbReference>
<evidence type="ECO:0000313" key="3">
    <source>
        <dbReference type="Proteomes" id="UP000022910"/>
    </source>
</evidence>
<dbReference type="InterPro" id="IPR041611">
    <property type="entry name" value="SKICH"/>
</dbReference>
<name>A0A015IBV9_RHIIW</name>
<dbReference type="AlphaFoldDB" id="A0A015IBV9"/>
<protein>
    <recommendedName>
        <fullName evidence="1">SKICH domain-containing protein</fullName>
    </recommendedName>
</protein>
<feature type="domain" description="SKICH" evidence="1">
    <location>
        <begin position="27"/>
        <end position="66"/>
    </location>
</feature>
<accession>A0A015IBV9</accession>
<dbReference type="Pfam" id="PF17751">
    <property type="entry name" value="SKICH"/>
    <property type="match status" value="1"/>
</dbReference>
<proteinExistence type="predicted"/>
<dbReference type="OrthoDB" id="2346685at2759"/>
<sequence>MDGSEEREICYIKCDIKSGYLEFEWSIITPSKWDWIGLYKDNSKENTDWLNGHWFYISNHGHRETLTDDRYSFTGTHWMEPYLAKIKSG</sequence>
<reference evidence="2 3" key="1">
    <citation type="submission" date="2014-02" db="EMBL/GenBank/DDBJ databases">
        <title>Single nucleus genome sequencing reveals high similarity among nuclei of an endomycorrhizal fungus.</title>
        <authorList>
            <person name="Lin K."/>
            <person name="Geurts R."/>
            <person name="Zhang Z."/>
            <person name="Limpens E."/>
            <person name="Saunders D.G."/>
            <person name="Mu D."/>
            <person name="Pang E."/>
            <person name="Cao H."/>
            <person name="Cha H."/>
            <person name="Lin T."/>
            <person name="Zhou Q."/>
            <person name="Shang Y."/>
            <person name="Li Y."/>
            <person name="Ivanov S."/>
            <person name="Sharma T."/>
            <person name="Velzen R.V."/>
            <person name="Ruijter N.D."/>
            <person name="Aanen D.K."/>
            <person name="Win J."/>
            <person name="Kamoun S."/>
            <person name="Bisseling T."/>
            <person name="Huang S."/>
        </authorList>
    </citation>
    <scope>NUCLEOTIDE SEQUENCE [LARGE SCALE GENOMIC DNA]</scope>
    <source>
        <strain evidence="3">DAOM197198w</strain>
    </source>
</reference>
<dbReference type="Proteomes" id="UP000022910">
    <property type="component" value="Unassembled WGS sequence"/>
</dbReference>
<evidence type="ECO:0000313" key="2">
    <source>
        <dbReference type="EMBL" id="EXX54632.1"/>
    </source>
</evidence>
<evidence type="ECO:0000259" key="1">
    <source>
        <dbReference type="Pfam" id="PF17751"/>
    </source>
</evidence>
<dbReference type="HOGENOM" id="CLU_2455963_0_0_1"/>
<comment type="caution">
    <text evidence="2">The sequence shown here is derived from an EMBL/GenBank/DDBJ whole genome shotgun (WGS) entry which is preliminary data.</text>
</comment>
<keyword evidence="3" id="KW-1185">Reference proteome</keyword>
<gene>
    <name evidence="2" type="ORF">RirG_232850</name>
</gene>
<organism evidence="2 3">
    <name type="scientific">Rhizophagus irregularis (strain DAOM 197198w)</name>
    <name type="common">Glomus intraradices</name>
    <dbReference type="NCBI Taxonomy" id="1432141"/>
    <lineage>
        <taxon>Eukaryota</taxon>
        <taxon>Fungi</taxon>
        <taxon>Fungi incertae sedis</taxon>
        <taxon>Mucoromycota</taxon>
        <taxon>Glomeromycotina</taxon>
        <taxon>Glomeromycetes</taxon>
        <taxon>Glomerales</taxon>
        <taxon>Glomeraceae</taxon>
        <taxon>Rhizophagus</taxon>
    </lineage>
</organism>